<dbReference type="PANTHER" id="PTHR10342:SF273">
    <property type="entry name" value="RE14504P"/>
    <property type="match status" value="1"/>
</dbReference>
<name>A0A1W0XET9_HYPEX</name>
<dbReference type="GO" id="GO:0046872">
    <property type="term" value="F:metal ion binding"/>
    <property type="evidence" value="ECO:0007669"/>
    <property type="project" value="UniProtKB-KW"/>
</dbReference>
<dbReference type="GO" id="GO:0008484">
    <property type="term" value="F:sulfuric ester hydrolase activity"/>
    <property type="evidence" value="ECO:0007669"/>
    <property type="project" value="InterPro"/>
</dbReference>
<evidence type="ECO:0000256" key="1">
    <source>
        <dbReference type="ARBA" id="ARBA00022723"/>
    </source>
</evidence>
<evidence type="ECO:0000313" key="6">
    <source>
        <dbReference type="Proteomes" id="UP000192578"/>
    </source>
</evidence>
<evidence type="ECO:0000256" key="2">
    <source>
        <dbReference type="ARBA" id="ARBA00022837"/>
    </source>
</evidence>
<evidence type="ECO:0000256" key="4">
    <source>
        <dbReference type="SAM" id="SignalP"/>
    </source>
</evidence>
<sequence length="66" mass="7272">MGIIRTAASQFVIILVLLLIYLPVIANAITNIQKRPNIVLILTDDMGFNDVSFHGSTQIPTPNIDH</sequence>
<feature type="signal peptide" evidence="4">
    <location>
        <begin position="1"/>
        <end position="26"/>
    </location>
</feature>
<dbReference type="PANTHER" id="PTHR10342">
    <property type="entry name" value="ARYLSULFATASE"/>
    <property type="match status" value="1"/>
</dbReference>
<dbReference type="OrthoDB" id="103349at2759"/>
<keyword evidence="1" id="KW-0479">Metal-binding</keyword>
<organism evidence="5 6">
    <name type="scientific">Hypsibius exemplaris</name>
    <name type="common">Freshwater tardigrade</name>
    <dbReference type="NCBI Taxonomy" id="2072580"/>
    <lineage>
        <taxon>Eukaryota</taxon>
        <taxon>Metazoa</taxon>
        <taxon>Ecdysozoa</taxon>
        <taxon>Tardigrada</taxon>
        <taxon>Eutardigrada</taxon>
        <taxon>Parachela</taxon>
        <taxon>Hypsibioidea</taxon>
        <taxon>Hypsibiidae</taxon>
        <taxon>Hypsibius</taxon>
    </lineage>
</organism>
<dbReference type="InterPro" id="IPR047115">
    <property type="entry name" value="ARSB"/>
</dbReference>
<dbReference type="InterPro" id="IPR017850">
    <property type="entry name" value="Alkaline_phosphatase_core_sf"/>
</dbReference>
<dbReference type="SUPFAM" id="SSF53649">
    <property type="entry name" value="Alkaline phosphatase-like"/>
    <property type="match status" value="1"/>
</dbReference>
<protein>
    <recommendedName>
        <fullName evidence="7">Sulfatase N-terminal domain-containing protein</fullName>
    </recommendedName>
</protein>
<keyword evidence="3" id="KW-0325">Glycoprotein</keyword>
<dbReference type="Proteomes" id="UP000192578">
    <property type="component" value="Unassembled WGS sequence"/>
</dbReference>
<dbReference type="AlphaFoldDB" id="A0A1W0XET9"/>
<accession>A0A1W0XET9</accession>
<evidence type="ECO:0000313" key="5">
    <source>
        <dbReference type="EMBL" id="OQV25984.1"/>
    </source>
</evidence>
<reference evidence="6" key="1">
    <citation type="submission" date="2017-01" db="EMBL/GenBank/DDBJ databases">
        <title>Comparative genomics of anhydrobiosis in the tardigrade Hypsibius dujardini.</title>
        <authorList>
            <person name="Yoshida Y."/>
            <person name="Koutsovoulos G."/>
            <person name="Laetsch D."/>
            <person name="Stevens L."/>
            <person name="Kumar S."/>
            <person name="Horikawa D."/>
            <person name="Ishino K."/>
            <person name="Komine S."/>
            <person name="Tomita M."/>
            <person name="Blaxter M."/>
            <person name="Arakawa K."/>
        </authorList>
    </citation>
    <scope>NUCLEOTIDE SEQUENCE [LARGE SCALE GENOMIC DNA]</scope>
    <source>
        <strain evidence="6">Z151</strain>
    </source>
</reference>
<proteinExistence type="predicted"/>
<keyword evidence="6" id="KW-1185">Reference proteome</keyword>
<evidence type="ECO:0000256" key="3">
    <source>
        <dbReference type="ARBA" id="ARBA00023180"/>
    </source>
</evidence>
<keyword evidence="2" id="KW-0106">Calcium</keyword>
<evidence type="ECO:0008006" key="7">
    <source>
        <dbReference type="Google" id="ProtNLM"/>
    </source>
</evidence>
<keyword evidence="4" id="KW-0732">Signal</keyword>
<gene>
    <name evidence="5" type="ORF">BV898_00120</name>
</gene>
<dbReference type="Gene3D" id="3.40.720.10">
    <property type="entry name" value="Alkaline Phosphatase, subunit A"/>
    <property type="match status" value="1"/>
</dbReference>
<comment type="caution">
    <text evidence="5">The sequence shown here is derived from an EMBL/GenBank/DDBJ whole genome shotgun (WGS) entry which is preliminary data.</text>
</comment>
<dbReference type="EMBL" id="MTYJ01000001">
    <property type="protein sequence ID" value="OQV25984.1"/>
    <property type="molecule type" value="Genomic_DNA"/>
</dbReference>
<feature type="chain" id="PRO_5013026287" description="Sulfatase N-terminal domain-containing protein" evidence="4">
    <location>
        <begin position="27"/>
        <end position="66"/>
    </location>
</feature>